<dbReference type="Gramene" id="TraesLAC6D03G03734810.2">
    <property type="protein sequence ID" value="TraesLAC6D03G03734810.2.CDS1"/>
    <property type="gene ID" value="TraesLAC6D03G03734810"/>
</dbReference>
<dbReference type="Gramene" id="TraesSYM6D03G03732080.2">
    <property type="protein sequence ID" value="TraesSYM6D03G03732080.2.CDS1"/>
    <property type="gene ID" value="TraesSYM6D03G03732080"/>
</dbReference>
<dbReference type="EnsemblPlants" id="TraesCS6D02G347400.1">
    <property type="protein sequence ID" value="TraesCS6D02G347400.1.cds1"/>
    <property type="gene ID" value="TraesCS6D02G347400"/>
</dbReference>
<dbReference type="Gramene" id="TraesNOR6D03G03824890.3">
    <property type="protein sequence ID" value="TraesNOR6D03G03824890.3.CDS1"/>
    <property type="gene ID" value="TraesNOR6D03G03824890"/>
</dbReference>
<reference evidence="1" key="1">
    <citation type="submission" date="2018-08" db="EMBL/GenBank/DDBJ databases">
        <authorList>
            <person name="Rossello M."/>
        </authorList>
    </citation>
    <scope>NUCLEOTIDE SEQUENCE [LARGE SCALE GENOMIC DNA]</scope>
    <source>
        <strain evidence="1">cv. Chinese Spring</strain>
    </source>
</reference>
<dbReference type="Gramene" id="TraesWEE_scaffold_096491_01G000200.1">
    <property type="protein sequence ID" value="TraesWEE_scaffold_096491_01G000200.1"/>
    <property type="gene ID" value="TraesWEE_scaffold_096491_01G000200"/>
</dbReference>
<dbReference type="InterPro" id="IPR036047">
    <property type="entry name" value="F-box-like_dom_sf"/>
</dbReference>
<evidence type="ECO:0008006" key="3">
    <source>
        <dbReference type="Google" id="ProtNLM"/>
    </source>
</evidence>
<dbReference type="Gramene" id="TraesCS6D02G347400.1">
    <property type="protein sequence ID" value="TraesCS6D02G347400.1.cds1"/>
    <property type="gene ID" value="TraesCS6D02G347400"/>
</dbReference>
<dbReference type="Gramene" id="TraesJAG6D03G03766940.2">
    <property type="protein sequence ID" value="TraesJAG6D03G03766940.2.CDS1"/>
    <property type="gene ID" value="TraesJAG6D03G03766940"/>
</dbReference>
<sequence>MAPPGCIQAAPPEQPALQDELLEEILLRLAAPADLARASTACPTLRRVITDHSFLRLFRTLHPPPLLGIISASFRPAQHPHPSAAAARALAAAEVDFRCSFLPSVERWRRRDFRDGRALFSGVPEGSSYAPGDYKRGDFAREFAVCDPLYRRYILLPAIPDELAMLVHQPDILNFEPFLAPPGDDEDAASFRVMCLAQCTTKLVLFGFSSGAGGWRAVTFDGWITLMTSPGYQPPASHLTWASGRYYAHKCFCWAVYPSDRLLMLDTRTMEFSAVDLPCQHVPGQMIPIMACQRVPGQMIPIMAFVEAGEGRLGMFTLVSRIDNDKYYLHYTKLQKDGDGANKWQSVAVISLPLRYRYTIMGVAGGYLLLQGIPEDLHSAPLPEWPDLDCFSLNLQTLQLEWFCANKHMIVSAPLYAGLPPSLTPPTV</sequence>
<keyword evidence="2" id="KW-1185">Reference proteome</keyword>
<dbReference type="Gramene" id="TraesNOR6D03G03824890.2">
    <property type="protein sequence ID" value="TraesNOR6D03G03824890.2.CDS1"/>
    <property type="gene ID" value="TraesNOR6D03G03824890"/>
</dbReference>
<dbReference type="Gramene" id="TraesMAC6D03G03782390.3">
    <property type="protein sequence ID" value="TraesMAC6D03G03782390.3.CDS1"/>
    <property type="gene ID" value="TraesMAC6D03G03782390"/>
</dbReference>
<dbReference type="Gramene" id="TraesLDM6D03G03787200.3">
    <property type="protein sequence ID" value="TraesLDM6D03G03787200.3.CDS1"/>
    <property type="gene ID" value="TraesLDM6D03G03787200"/>
</dbReference>
<dbReference type="PANTHER" id="PTHR31264">
    <property type="entry name" value="OS07G0554500 PROTEIN-RELATED"/>
    <property type="match status" value="1"/>
</dbReference>
<dbReference type="Gramene" id="TraesARI6D03G03748710.2">
    <property type="protein sequence ID" value="TraesARI6D03G03748710.2.CDS1"/>
    <property type="gene ID" value="TraesARI6D03G03748710"/>
</dbReference>
<dbReference type="Gramene" id="TraesMAC6D03G03782390.1">
    <property type="protein sequence ID" value="TraesMAC6D03G03782390.1.CDS1"/>
    <property type="gene ID" value="TraesMAC6D03G03782390"/>
</dbReference>
<dbReference type="Gramene" id="TraesJUL6D03G03817400.2">
    <property type="protein sequence ID" value="TraesJUL6D03G03817400.2.CDS1"/>
    <property type="gene ID" value="TraesJUL6D03G03817400"/>
</dbReference>
<dbReference type="Proteomes" id="UP000019116">
    <property type="component" value="Chromosome 6D"/>
</dbReference>
<dbReference type="KEGG" id="taes:123145956"/>
<dbReference type="Gramene" id="TraesLAC6D03G03734810.3">
    <property type="protein sequence ID" value="TraesLAC6D03G03734810.3.CDS1"/>
    <property type="gene ID" value="TraesLAC6D03G03734810"/>
</dbReference>
<dbReference type="GeneID" id="123145956"/>
<accession>A0A3B6QN64</accession>
<reference evidence="1" key="2">
    <citation type="submission" date="2018-10" db="UniProtKB">
        <authorList>
            <consortium name="EnsemblPlants"/>
        </authorList>
    </citation>
    <scope>IDENTIFICATION</scope>
</reference>
<proteinExistence type="predicted"/>
<dbReference type="Gramene" id="TraesLAC6D03G03734810.1">
    <property type="protein sequence ID" value="TraesLAC6D03G03734810.1.CDS1"/>
    <property type="gene ID" value="TraesLAC6D03G03734810"/>
</dbReference>
<dbReference type="Gramene" id="TraesJUL6D03G03817400.4">
    <property type="protein sequence ID" value="TraesJUL6D03G03817400.4.CDS1"/>
    <property type="gene ID" value="TraesJUL6D03G03817400"/>
</dbReference>
<dbReference type="Gramene" id="TraesPARA_EIv1.0_2133770.1">
    <property type="protein sequence ID" value="TraesPARA_EIv1.0_2133770.1.CDS1"/>
    <property type="gene ID" value="TraesPARA_EIv1.0_2133770"/>
</dbReference>
<dbReference type="STRING" id="4565.A0A3B6QN64"/>
<evidence type="ECO:0000313" key="2">
    <source>
        <dbReference type="Proteomes" id="UP000019116"/>
    </source>
</evidence>
<dbReference type="Gramene" id="TraesJAG6D03G03766940.3">
    <property type="protein sequence ID" value="TraesJAG6D03G03766940.3.CDS1"/>
    <property type="gene ID" value="TraesJAG6D03G03766940"/>
</dbReference>
<dbReference type="Gramene" id="TraesJUL6D03G03817400.3">
    <property type="protein sequence ID" value="TraesJUL6D03G03817400.3.CDS1"/>
    <property type="gene ID" value="TraesJUL6D03G03817400"/>
</dbReference>
<dbReference type="Gramene" id="TraesSYM6D03G03732080.3">
    <property type="protein sequence ID" value="TraesSYM6D03G03732080.3.CDS1"/>
    <property type="gene ID" value="TraesSYM6D03G03732080"/>
</dbReference>
<dbReference type="Gramene" id="TraesJAG6D03G03766940.1">
    <property type="protein sequence ID" value="TraesJAG6D03G03766940.1.CDS1"/>
    <property type="gene ID" value="TraesJAG6D03G03766940"/>
</dbReference>
<dbReference type="RefSeq" id="XP_044421433.1">
    <property type="nucleotide sequence ID" value="XM_044565498.1"/>
</dbReference>
<dbReference type="RefSeq" id="XP_044421432.1">
    <property type="nucleotide sequence ID" value="XM_044565497.1"/>
</dbReference>
<dbReference type="Gramene" id="TraesPARA_EIv1.0_2133770.3">
    <property type="protein sequence ID" value="TraesPARA_EIv1.0_2133770.3.CDS1"/>
    <property type="gene ID" value="TraesPARA_EIv1.0_2133770"/>
</dbReference>
<dbReference type="Gramene" id="TraesSTA6D03G03777360.3">
    <property type="protein sequence ID" value="TraesSTA6D03G03777360.3.CDS1"/>
    <property type="gene ID" value="TraesSTA6D03G03777360"/>
</dbReference>
<dbReference type="Gramene" id="TraesCAD_scaffold_057682_01G000200.1">
    <property type="protein sequence ID" value="TraesCAD_scaffold_057682_01G000200.1"/>
    <property type="gene ID" value="TraesCAD_scaffold_057682_01G000200"/>
</dbReference>
<dbReference type="PANTHER" id="PTHR31264:SF10">
    <property type="entry name" value="GENOME ASSEMBLY, CHROMOSOME: II"/>
    <property type="match status" value="1"/>
</dbReference>
<dbReference type="Gramene" id="TraesSTA6D03G03777360.2">
    <property type="protein sequence ID" value="TraesSTA6D03G03777360.2.CDS1"/>
    <property type="gene ID" value="TraesSTA6D03G03777360"/>
</dbReference>
<dbReference type="Gramene" id="TraesCLE_scaffold_113141_01G000200.1">
    <property type="protein sequence ID" value="TraesCLE_scaffold_113141_01G000200.1"/>
    <property type="gene ID" value="TraesCLE_scaffold_113141_01G000200"/>
</dbReference>
<dbReference type="Gramene" id="TraesJUL6D03G03817400.1">
    <property type="protein sequence ID" value="TraesJUL6D03G03817400.1.CDS1"/>
    <property type="gene ID" value="TraesJUL6D03G03817400"/>
</dbReference>
<dbReference type="Gramene" id="TraesMAC6D03G03782390.2">
    <property type="protein sequence ID" value="TraesMAC6D03G03782390.2.CDS1"/>
    <property type="gene ID" value="TraesMAC6D03G03782390"/>
</dbReference>
<gene>
    <name evidence="1" type="primary">LOC123145956</name>
</gene>
<dbReference type="Gramene" id="TraesROB_scaffold_163160_01G000100.1">
    <property type="protein sequence ID" value="TraesROB_scaffold_163160_01G000100.1"/>
    <property type="gene ID" value="TraesROB_scaffold_163160_01G000100"/>
</dbReference>
<dbReference type="RefSeq" id="XP_044421431.1">
    <property type="nucleotide sequence ID" value="XM_044565496.1"/>
</dbReference>
<dbReference type="Gramene" id="TraesARI6D03G03748710.3">
    <property type="protein sequence ID" value="TraesARI6D03G03748710.3.CDS1"/>
    <property type="gene ID" value="TraesARI6D03G03748710"/>
</dbReference>
<dbReference type="Gramene" id="TraesLDM6D03G03787200.1">
    <property type="protein sequence ID" value="TraesLDM6D03G03787200.1.CDS1"/>
    <property type="gene ID" value="TraesLDM6D03G03787200"/>
</dbReference>
<dbReference type="Gramene" id="TraesPARA_EIv1.0_2133770.2">
    <property type="protein sequence ID" value="TraesPARA_EIv1.0_2133770.2.CDS1"/>
    <property type="gene ID" value="TraesPARA_EIv1.0_2133770"/>
</dbReference>
<dbReference type="Gramene" id="TraesSYM6D03G03732080.1">
    <property type="protein sequence ID" value="TraesSYM6D03G03732080.1.CDS1"/>
    <property type="gene ID" value="TraesSYM6D03G03732080"/>
</dbReference>
<dbReference type="Gramene" id="TraesNOR6D03G03824890.1">
    <property type="protein sequence ID" value="TraesNOR6D03G03824890.1.CDS1"/>
    <property type="gene ID" value="TraesNOR6D03G03824890"/>
</dbReference>
<evidence type="ECO:0000313" key="1">
    <source>
        <dbReference type="EnsemblPlants" id="TraesCS6D02G347400.1.cds1"/>
    </source>
</evidence>
<dbReference type="Gramene" id="TraesNOR6D03G03824890.4">
    <property type="protein sequence ID" value="TraesNOR6D03G03824890.4.CDS1"/>
    <property type="gene ID" value="TraesNOR6D03G03824890"/>
</dbReference>
<dbReference type="OMA" id="RVPGQMI"/>
<dbReference type="Gramene" id="TraesLDM6D03G03787200.2">
    <property type="protein sequence ID" value="TraesLDM6D03G03787200.2.CDS1"/>
    <property type="gene ID" value="TraesLDM6D03G03787200"/>
</dbReference>
<protein>
    <recommendedName>
        <fullName evidence="3">F-box domain-containing protein</fullName>
    </recommendedName>
</protein>
<dbReference type="SUPFAM" id="SSF81383">
    <property type="entry name" value="F-box domain"/>
    <property type="match status" value="1"/>
</dbReference>
<dbReference type="AlphaFoldDB" id="A0A3B6QN64"/>
<name>A0A3B6QN64_WHEAT</name>
<dbReference type="PaxDb" id="4565-Traes_6DL_810EC5733.2"/>
<dbReference type="Gramene" id="TraesSTA6D03G03777360.1">
    <property type="protein sequence ID" value="TraesSTA6D03G03777360.1.CDS1"/>
    <property type="gene ID" value="TraesSTA6D03G03777360"/>
</dbReference>
<organism evidence="1">
    <name type="scientific">Triticum aestivum</name>
    <name type="common">Wheat</name>
    <dbReference type="NCBI Taxonomy" id="4565"/>
    <lineage>
        <taxon>Eukaryota</taxon>
        <taxon>Viridiplantae</taxon>
        <taxon>Streptophyta</taxon>
        <taxon>Embryophyta</taxon>
        <taxon>Tracheophyta</taxon>
        <taxon>Spermatophyta</taxon>
        <taxon>Magnoliopsida</taxon>
        <taxon>Liliopsida</taxon>
        <taxon>Poales</taxon>
        <taxon>Poaceae</taxon>
        <taxon>BOP clade</taxon>
        <taxon>Pooideae</taxon>
        <taxon>Triticodae</taxon>
        <taxon>Triticeae</taxon>
        <taxon>Triticinae</taxon>
        <taxon>Triticum</taxon>
    </lineage>
</organism>
<dbReference type="Gramene" id="TraesCS6D03G0804500.1">
    <property type="protein sequence ID" value="TraesCS6D03G0804500.1.CDS1"/>
    <property type="gene ID" value="TraesCS6D03G0804500"/>
</dbReference>
<dbReference type="Gramene" id="TraesARI6D03G03748710.1">
    <property type="protein sequence ID" value="TraesARI6D03G03748710.1.CDS1"/>
    <property type="gene ID" value="TraesARI6D03G03748710"/>
</dbReference>